<sequence>MPAPSPSWLLLCTAHASASNGRRRRRHRHCLFSACHRMSTSLCISTTPSSVPTHMVAPSGENAKCVPRALPNPVFM</sequence>
<name>A0A5C3P348_9APHY</name>
<accession>A0A5C3P348</accession>
<gene>
    <name evidence="1" type="ORF">K466DRAFT_589503</name>
</gene>
<protein>
    <submittedName>
        <fullName evidence="1">Uncharacterized protein</fullName>
    </submittedName>
</protein>
<dbReference type="InParanoid" id="A0A5C3P348"/>
<keyword evidence="2" id="KW-1185">Reference proteome</keyword>
<organism evidence="1 2">
    <name type="scientific">Polyporus arcularius HHB13444</name>
    <dbReference type="NCBI Taxonomy" id="1314778"/>
    <lineage>
        <taxon>Eukaryota</taxon>
        <taxon>Fungi</taxon>
        <taxon>Dikarya</taxon>
        <taxon>Basidiomycota</taxon>
        <taxon>Agaricomycotina</taxon>
        <taxon>Agaricomycetes</taxon>
        <taxon>Polyporales</taxon>
        <taxon>Polyporaceae</taxon>
        <taxon>Polyporus</taxon>
    </lineage>
</organism>
<reference evidence="1 2" key="1">
    <citation type="journal article" date="2019" name="Nat. Ecol. Evol.">
        <title>Megaphylogeny resolves global patterns of mushroom evolution.</title>
        <authorList>
            <person name="Varga T."/>
            <person name="Krizsan K."/>
            <person name="Foldi C."/>
            <person name="Dima B."/>
            <person name="Sanchez-Garcia M."/>
            <person name="Sanchez-Ramirez S."/>
            <person name="Szollosi G.J."/>
            <person name="Szarkandi J.G."/>
            <person name="Papp V."/>
            <person name="Albert L."/>
            <person name="Andreopoulos W."/>
            <person name="Angelini C."/>
            <person name="Antonin V."/>
            <person name="Barry K.W."/>
            <person name="Bougher N.L."/>
            <person name="Buchanan P."/>
            <person name="Buyck B."/>
            <person name="Bense V."/>
            <person name="Catcheside P."/>
            <person name="Chovatia M."/>
            <person name="Cooper J."/>
            <person name="Damon W."/>
            <person name="Desjardin D."/>
            <person name="Finy P."/>
            <person name="Geml J."/>
            <person name="Haridas S."/>
            <person name="Hughes K."/>
            <person name="Justo A."/>
            <person name="Karasinski D."/>
            <person name="Kautmanova I."/>
            <person name="Kiss B."/>
            <person name="Kocsube S."/>
            <person name="Kotiranta H."/>
            <person name="LaButti K.M."/>
            <person name="Lechner B.E."/>
            <person name="Liimatainen K."/>
            <person name="Lipzen A."/>
            <person name="Lukacs Z."/>
            <person name="Mihaltcheva S."/>
            <person name="Morgado L.N."/>
            <person name="Niskanen T."/>
            <person name="Noordeloos M.E."/>
            <person name="Ohm R.A."/>
            <person name="Ortiz-Santana B."/>
            <person name="Ovrebo C."/>
            <person name="Racz N."/>
            <person name="Riley R."/>
            <person name="Savchenko A."/>
            <person name="Shiryaev A."/>
            <person name="Soop K."/>
            <person name="Spirin V."/>
            <person name="Szebenyi C."/>
            <person name="Tomsovsky M."/>
            <person name="Tulloss R.E."/>
            <person name="Uehling J."/>
            <person name="Grigoriev I.V."/>
            <person name="Vagvolgyi C."/>
            <person name="Papp T."/>
            <person name="Martin F.M."/>
            <person name="Miettinen O."/>
            <person name="Hibbett D.S."/>
            <person name="Nagy L.G."/>
        </authorList>
    </citation>
    <scope>NUCLEOTIDE SEQUENCE [LARGE SCALE GENOMIC DNA]</scope>
    <source>
        <strain evidence="1 2">HHB13444</strain>
    </source>
</reference>
<evidence type="ECO:0000313" key="2">
    <source>
        <dbReference type="Proteomes" id="UP000308197"/>
    </source>
</evidence>
<evidence type="ECO:0000313" key="1">
    <source>
        <dbReference type="EMBL" id="TFK83692.1"/>
    </source>
</evidence>
<dbReference type="AlphaFoldDB" id="A0A5C3P348"/>
<dbReference type="EMBL" id="ML211372">
    <property type="protein sequence ID" value="TFK83692.1"/>
    <property type="molecule type" value="Genomic_DNA"/>
</dbReference>
<proteinExistence type="predicted"/>
<dbReference type="Proteomes" id="UP000308197">
    <property type="component" value="Unassembled WGS sequence"/>
</dbReference>